<keyword evidence="3 7" id="KW-0812">Transmembrane</keyword>
<dbReference type="InterPro" id="IPR002898">
    <property type="entry name" value="MotA_ExbB_proton_chnl"/>
</dbReference>
<feature type="transmembrane region" description="Helical" evidence="7">
    <location>
        <begin position="55"/>
        <end position="72"/>
    </location>
</feature>
<feature type="transmembrane region" description="Helical" evidence="7">
    <location>
        <begin position="175"/>
        <end position="196"/>
    </location>
</feature>
<feature type="transmembrane region" description="Helical" evidence="7">
    <location>
        <begin position="216"/>
        <end position="235"/>
    </location>
</feature>
<dbReference type="EMBL" id="CAADEW010000109">
    <property type="protein sequence ID" value="VFJ60904.1"/>
    <property type="molecule type" value="Genomic_DNA"/>
</dbReference>
<organism evidence="9">
    <name type="scientific">Candidatus Kentrum sp. FW</name>
    <dbReference type="NCBI Taxonomy" id="2126338"/>
    <lineage>
        <taxon>Bacteria</taxon>
        <taxon>Pseudomonadati</taxon>
        <taxon>Pseudomonadota</taxon>
        <taxon>Gammaproteobacteria</taxon>
        <taxon>Candidatus Kentrum</taxon>
    </lineage>
</organism>
<proteinExistence type="inferred from homology"/>
<keyword evidence="4 7" id="KW-1133">Transmembrane helix</keyword>
<gene>
    <name evidence="9" type="ORF">BECKFW1821A_GA0114235_11097</name>
</gene>
<comment type="subcellular location">
    <subcellularLocation>
        <location evidence="1">Cell membrane</location>
        <topology evidence="1">Multi-pass membrane protein</topology>
    </subcellularLocation>
    <subcellularLocation>
        <location evidence="6">Membrane</location>
        <topology evidence="6">Multi-pass membrane protein</topology>
    </subcellularLocation>
</comment>
<feature type="domain" description="MotA/TolQ/ExbB proton channel" evidence="8">
    <location>
        <begin position="139"/>
        <end position="247"/>
    </location>
</feature>
<evidence type="ECO:0000256" key="1">
    <source>
        <dbReference type="ARBA" id="ARBA00004651"/>
    </source>
</evidence>
<protein>
    <submittedName>
        <fullName evidence="9">MotA/TolQ/ExbB proton channel family protein</fullName>
    </submittedName>
</protein>
<dbReference type="PANTHER" id="PTHR30625:SF11">
    <property type="entry name" value="MOTA_TOLQ_EXBB PROTON CHANNEL DOMAIN-CONTAINING PROTEIN"/>
    <property type="match status" value="1"/>
</dbReference>
<reference evidence="9" key="1">
    <citation type="submission" date="2019-02" db="EMBL/GenBank/DDBJ databases">
        <authorList>
            <person name="Gruber-Vodicka R. H."/>
            <person name="Seah K. B. B."/>
        </authorList>
    </citation>
    <scope>NUCLEOTIDE SEQUENCE</scope>
    <source>
        <strain evidence="9">BECK_BZ15</strain>
    </source>
</reference>
<evidence type="ECO:0000256" key="6">
    <source>
        <dbReference type="RuleBase" id="RU004057"/>
    </source>
</evidence>
<evidence type="ECO:0000256" key="4">
    <source>
        <dbReference type="ARBA" id="ARBA00022989"/>
    </source>
</evidence>
<evidence type="ECO:0000259" key="8">
    <source>
        <dbReference type="Pfam" id="PF01618"/>
    </source>
</evidence>
<dbReference type="InterPro" id="IPR050790">
    <property type="entry name" value="ExbB/TolQ_transport"/>
</dbReference>
<keyword evidence="5 7" id="KW-0472">Membrane</keyword>
<evidence type="ECO:0000313" key="9">
    <source>
        <dbReference type="EMBL" id="VFJ60904.1"/>
    </source>
</evidence>
<keyword evidence="2" id="KW-1003">Cell membrane</keyword>
<keyword evidence="6" id="KW-0653">Protein transport</keyword>
<dbReference type="Pfam" id="PF01618">
    <property type="entry name" value="MotA_ExbB"/>
    <property type="match status" value="1"/>
</dbReference>
<evidence type="ECO:0000256" key="2">
    <source>
        <dbReference type="ARBA" id="ARBA00022475"/>
    </source>
</evidence>
<evidence type="ECO:0000256" key="3">
    <source>
        <dbReference type="ARBA" id="ARBA00022692"/>
    </source>
</evidence>
<comment type="similarity">
    <text evidence="6">Belongs to the exbB/tolQ family.</text>
</comment>
<name>A0A450T3M9_9GAMM</name>
<evidence type="ECO:0000256" key="5">
    <source>
        <dbReference type="ARBA" id="ARBA00023136"/>
    </source>
</evidence>
<evidence type="ECO:0000256" key="7">
    <source>
        <dbReference type="SAM" id="Phobius"/>
    </source>
</evidence>
<accession>A0A450T3M9</accession>
<dbReference type="AlphaFoldDB" id="A0A450T3M9"/>
<dbReference type="GO" id="GO:0017038">
    <property type="term" value="P:protein import"/>
    <property type="evidence" value="ECO:0007669"/>
    <property type="project" value="TreeGrafter"/>
</dbReference>
<feature type="transmembrane region" description="Helical" evidence="7">
    <location>
        <begin position="7"/>
        <end position="26"/>
    </location>
</feature>
<sequence length="273" mass="30054">MSDMIKSFIALIVSIIVVHLIYIGYVHPEANSLLEMARQAGQSAPRDVVVILKDIEQEICFILMLWGGYLIASKSLAILGDKHVFGVDLIKEASTASGDIVSNPEKIIDKLDRELFQDQGRGSTPLIGILHSVLQRYVAMRGVENFNVQNLSDAIESEIEALDRRQEADNSMIRYLIWAIPSIGFIGTVRGIGQALSLADEALAGNIAGMTDSLGVAFNSTLVALLISILLMFFLHQLQRLQDGQVVDTQGYLNKYLLTPVSQQLSKQRAREA</sequence>
<dbReference type="GO" id="GO:0005886">
    <property type="term" value="C:plasma membrane"/>
    <property type="evidence" value="ECO:0007669"/>
    <property type="project" value="UniProtKB-SubCell"/>
</dbReference>
<dbReference type="PANTHER" id="PTHR30625">
    <property type="entry name" value="PROTEIN TOLQ"/>
    <property type="match status" value="1"/>
</dbReference>
<keyword evidence="6" id="KW-0813">Transport</keyword>